<dbReference type="SUPFAM" id="SSF56645">
    <property type="entry name" value="Acyl-CoA dehydrogenase NM domain-like"/>
    <property type="match status" value="1"/>
</dbReference>
<evidence type="ECO:0000259" key="8">
    <source>
        <dbReference type="Pfam" id="PF22217"/>
    </source>
</evidence>
<dbReference type="Pfam" id="PF18158">
    <property type="entry name" value="AidB_N"/>
    <property type="match status" value="1"/>
</dbReference>
<dbReference type="Pfam" id="PF02770">
    <property type="entry name" value="Acyl-CoA_dh_M"/>
    <property type="match status" value="1"/>
</dbReference>
<accession>A0A6F9DH48</accession>
<dbReference type="InterPro" id="IPR009075">
    <property type="entry name" value="AcylCo_DH/oxidase_C"/>
</dbReference>
<dbReference type="GO" id="GO:0003995">
    <property type="term" value="F:acyl-CoA dehydrogenase activity"/>
    <property type="evidence" value="ECO:0007669"/>
    <property type="project" value="TreeGrafter"/>
</dbReference>
<dbReference type="EMBL" id="LR786925">
    <property type="protein sequence ID" value="CAB3262787.1"/>
    <property type="molecule type" value="mRNA"/>
</dbReference>
<feature type="domain" description="Acyl-CoA dehydrogenase 11-like C-terminal" evidence="8">
    <location>
        <begin position="513"/>
        <end position="636"/>
    </location>
</feature>
<dbReference type="InterPro" id="IPR041504">
    <property type="entry name" value="AidB_N"/>
</dbReference>
<reference evidence="9" key="1">
    <citation type="submission" date="2020-04" db="EMBL/GenBank/DDBJ databases">
        <authorList>
            <person name="Neveu A P."/>
        </authorList>
    </citation>
    <scope>NUCLEOTIDE SEQUENCE</scope>
    <source>
        <tissue evidence="9">Whole embryo</tissue>
    </source>
</reference>
<dbReference type="SUPFAM" id="SSF47203">
    <property type="entry name" value="Acyl-CoA dehydrogenase C-terminal domain-like"/>
    <property type="match status" value="1"/>
</dbReference>
<gene>
    <name evidence="9" type="primary">LOC100183254</name>
</gene>
<keyword evidence="2 4" id="KW-0285">Flavoprotein</keyword>
<evidence type="ECO:0000256" key="2">
    <source>
        <dbReference type="ARBA" id="ARBA00022630"/>
    </source>
</evidence>
<evidence type="ECO:0000313" key="9">
    <source>
        <dbReference type="EMBL" id="CAB3262787.1"/>
    </source>
</evidence>
<name>A0A6F9DH48_9ASCI</name>
<dbReference type="Gene3D" id="2.40.110.20">
    <property type="match status" value="1"/>
</dbReference>
<dbReference type="Pfam" id="PF22217">
    <property type="entry name" value="ACDH-11_C"/>
    <property type="match status" value="1"/>
</dbReference>
<evidence type="ECO:0000259" key="7">
    <source>
        <dbReference type="Pfam" id="PF18158"/>
    </source>
</evidence>
<keyword evidence="3 4" id="KW-0274">FAD</keyword>
<feature type="domain" description="Acyl-CoA oxidase/dehydrogenase middle" evidence="6">
    <location>
        <begin position="228"/>
        <end position="336"/>
    </location>
</feature>
<feature type="domain" description="Adaptive response protein AidB N-terminal" evidence="7">
    <location>
        <begin position="63"/>
        <end position="194"/>
    </location>
</feature>
<dbReference type="InterPro" id="IPR052904">
    <property type="entry name" value="Acyl-CoA_dehydrogenase-like"/>
</dbReference>
<dbReference type="InterPro" id="IPR006091">
    <property type="entry name" value="Acyl-CoA_Oxase/DH_mid-dom"/>
</dbReference>
<keyword evidence="4" id="KW-0560">Oxidoreductase</keyword>
<organism evidence="9">
    <name type="scientific">Phallusia mammillata</name>
    <dbReference type="NCBI Taxonomy" id="59560"/>
    <lineage>
        <taxon>Eukaryota</taxon>
        <taxon>Metazoa</taxon>
        <taxon>Chordata</taxon>
        <taxon>Tunicata</taxon>
        <taxon>Ascidiacea</taxon>
        <taxon>Phlebobranchia</taxon>
        <taxon>Ascidiidae</taxon>
        <taxon>Phallusia</taxon>
    </lineage>
</organism>
<dbReference type="InterPro" id="IPR009100">
    <property type="entry name" value="AcylCoA_DH/oxidase_NM_dom_sf"/>
</dbReference>
<dbReference type="AlphaFoldDB" id="A0A6F9DH48"/>
<comment type="similarity">
    <text evidence="1 4">Belongs to the acyl-CoA dehydrogenase family.</text>
</comment>
<feature type="domain" description="Acyl-CoA dehydrogenase/oxidase C-terminal" evidence="5">
    <location>
        <begin position="348"/>
        <end position="505"/>
    </location>
</feature>
<sequence>MKLQKACGILQKLKTNHVKTSLRTVSNQVKADEQQFSLNGTHSRNIYQHSKCGSFTQDQPKLYNPYTHDGLLKSYLKRFIPQKHLVEIEHDLTRFGDAIVANIDHMGRSCELKQPTLTQFDAWGNRIDRVNTSEEWKNMKAIAATEGIIAHGYERKYDEWSRMYQMAKMFLFSPSSGMYSCPLAMVDGAAKVLESCTLDSTVPTDDRLVKAFRCLTSKDPSEFWTSGQWMTEKGGGSDVASGTDTLAYRQDDGSFKLQGYKWFTSATDADMALTLARIVDEQGNVPPGSTGLSLFYLETRDPDYQDPVSGLNGIQIQRLKDKLGTRQLPTGELLLDGTVAHLVGQPSSGVKLISGMLTLTRIHNSLWSAASMRRLLLLSKDYATKRKVFDSYLKDHPLHVQTLARWDMESRAAFLLSFEVVRLLGITEATPSGGSDEERDLLRIVTPLCKLYTAKQAVAAASEGLESFGGAGYLEDTGLPTFLRDAQVLSIWEGTTNVLSLDALRAIAKSKGQVLNSFFAAINRRLGDVSDKSKGQLRSPIAKVHIAAGDLRAFISQTSTQGSDTMFVAARDFSYSMTRIFAALLMLEHAAWEYATPADAHAAAMWCSQDLCPAATQFRAGAYSTTSTKLEYQMVFDDLKK</sequence>
<dbReference type="Gene3D" id="6.10.250.600">
    <property type="match status" value="1"/>
</dbReference>
<dbReference type="InterPro" id="IPR053998">
    <property type="entry name" value="ACDH-11_C"/>
</dbReference>
<dbReference type="Gene3D" id="1.20.140.10">
    <property type="entry name" value="Butyryl-CoA Dehydrogenase, subunit A, domain 3"/>
    <property type="match status" value="1"/>
</dbReference>
<evidence type="ECO:0000256" key="3">
    <source>
        <dbReference type="ARBA" id="ARBA00022827"/>
    </source>
</evidence>
<evidence type="ECO:0000256" key="1">
    <source>
        <dbReference type="ARBA" id="ARBA00009347"/>
    </source>
</evidence>
<evidence type="ECO:0000259" key="6">
    <source>
        <dbReference type="Pfam" id="PF02770"/>
    </source>
</evidence>
<comment type="cofactor">
    <cofactor evidence="4">
        <name>FAD</name>
        <dbReference type="ChEBI" id="CHEBI:57692"/>
    </cofactor>
</comment>
<dbReference type="InterPro" id="IPR036250">
    <property type="entry name" value="AcylCo_DH-like_C"/>
</dbReference>
<evidence type="ECO:0000259" key="5">
    <source>
        <dbReference type="Pfam" id="PF00441"/>
    </source>
</evidence>
<dbReference type="PANTHER" id="PTHR42707:SF2">
    <property type="entry name" value="ACD11 DEHYDROGENASE"/>
    <property type="match status" value="1"/>
</dbReference>
<proteinExistence type="evidence at transcript level"/>
<dbReference type="Pfam" id="PF00441">
    <property type="entry name" value="Acyl-CoA_dh_1"/>
    <property type="match status" value="1"/>
</dbReference>
<evidence type="ECO:0000256" key="4">
    <source>
        <dbReference type="RuleBase" id="RU362125"/>
    </source>
</evidence>
<protein>
    <submittedName>
        <fullName evidence="9">Uncharacterized protein LOC100183254</fullName>
    </submittedName>
</protein>
<dbReference type="PANTHER" id="PTHR42707">
    <property type="entry name" value="ACYL-COA DEHYDROGENASE"/>
    <property type="match status" value="1"/>
</dbReference>